<feature type="transmembrane region" description="Helical" evidence="7">
    <location>
        <begin position="134"/>
        <end position="153"/>
    </location>
</feature>
<feature type="transmembrane region" description="Helical" evidence="7">
    <location>
        <begin position="403"/>
        <end position="423"/>
    </location>
</feature>
<reference evidence="8 10" key="1">
    <citation type="submission" date="2016-09" db="EMBL/GenBank/DDBJ databases">
        <title>genome sequences of unsequenced Mycobacteria.</title>
        <authorList>
            <person name="Greninger A.L."/>
            <person name="Jerome K.R."/>
            <person name="Mcnair B."/>
            <person name="Wallis C."/>
            <person name="Fang F."/>
        </authorList>
    </citation>
    <scope>NUCLEOTIDE SEQUENCE [LARGE SCALE GENOMIC DNA]</scope>
    <source>
        <strain evidence="8 10">BM1</strain>
    </source>
</reference>
<feature type="transmembrane region" description="Helical" evidence="7">
    <location>
        <begin position="230"/>
        <end position="256"/>
    </location>
</feature>
<keyword evidence="11" id="KW-1185">Reference proteome</keyword>
<dbReference type="Pfam" id="PF01943">
    <property type="entry name" value="Polysacc_synt"/>
    <property type="match status" value="1"/>
</dbReference>
<feature type="transmembrane region" description="Helical" evidence="7">
    <location>
        <begin position="347"/>
        <end position="369"/>
    </location>
</feature>
<dbReference type="AlphaFoldDB" id="A0A1Q4HCG5"/>
<evidence type="ECO:0000313" key="8">
    <source>
        <dbReference type="EMBL" id="OPE45995.1"/>
    </source>
</evidence>
<feature type="transmembrane region" description="Helical" evidence="7">
    <location>
        <begin position="376"/>
        <end position="397"/>
    </location>
</feature>
<dbReference type="PANTHER" id="PTHR30250:SF11">
    <property type="entry name" value="O-ANTIGEN TRANSPORTER-RELATED"/>
    <property type="match status" value="1"/>
</dbReference>
<dbReference type="InterPro" id="IPR050833">
    <property type="entry name" value="Poly_Biosynth_Transport"/>
</dbReference>
<dbReference type="EMBL" id="MIJD01000446">
    <property type="protein sequence ID" value="OPE45995.1"/>
    <property type="molecule type" value="Genomic_DNA"/>
</dbReference>
<reference evidence="9 11" key="2">
    <citation type="submission" date="2017-10" db="EMBL/GenBank/DDBJ databases">
        <title>The new phylogeny of genus Mycobacterium.</title>
        <authorList>
            <person name="Tortoli E."/>
            <person name="Trovato A."/>
            <person name="Cirillo D.M."/>
        </authorList>
    </citation>
    <scope>NUCLEOTIDE SEQUENCE [LARGE SCALE GENOMIC DNA]</scope>
    <source>
        <strain evidence="9 11">IP141170001</strain>
    </source>
</reference>
<feature type="transmembrane region" description="Helical" evidence="7">
    <location>
        <begin position="276"/>
        <end position="298"/>
    </location>
</feature>
<dbReference type="EMBL" id="PDCR01000008">
    <property type="protein sequence ID" value="PEG55160.1"/>
    <property type="molecule type" value="Genomic_DNA"/>
</dbReference>
<proteinExistence type="predicted"/>
<dbReference type="Proteomes" id="UP000191039">
    <property type="component" value="Unassembled WGS sequence"/>
</dbReference>
<protein>
    <submittedName>
        <fullName evidence="9">Flippase</fullName>
    </submittedName>
</protein>
<evidence type="ECO:0000256" key="5">
    <source>
        <dbReference type="ARBA" id="ARBA00023136"/>
    </source>
</evidence>
<evidence type="ECO:0000256" key="2">
    <source>
        <dbReference type="ARBA" id="ARBA00022475"/>
    </source>
</evidence>
<feature type="transmembrane region" description="Helical" evidence="7">
    <location>
        <begin position="187"/>
        <end position="209"/>
    </location>
</feature>
<evidence type="ECO:0000256" key="1">
    <source>
        <dbReference type="ARBA" id="ARBA00004651"/>
    </source>
</evidence>
<evidence type="ECO:0000313" key="10">
    <source>
        <dbReference type="Proteomes" id="UP000191039"/>
    </source>
</evidence>
<evidence type="ECO:0000256" key="6">
    <source>
        <dbReference type="SAM" id="MobiDB-lite"/>
    </source>
</evidence>
<feature type="transmembrane region" description="Helical" evidence="7">
    <location>
        <begin position="310"/>
        <end position="327"/>
    </location>
</feature>
<feature type="transmembrane region" description="Helical" evidence="7">
    <location>
        <begin position="96"/>
        <end position="122"/>
    </location>
</feature>
<accession>A0A1Q4HCG5</accession>
<dbReference type="RefSeq" id="WP_073857139.1">
    <property type="nucleotide sequence ID" value="NZ_BAAATC010000003.1"/>
</dbReference>
<feature type="transmembrane region" description="Helical" evidence="7">
    <location>
        <begin position="435"/>
        <end position="455"/>
    </location>
</feature>
<feature type="region of interest" description="Disordered" evidence="6">
    <location>
        <begin position="1"/>
        <end position="21"/>
    </location>
</feature>
<keyword evidence="4 7" id="KW-1133">Transmembrane helix</keyword>
<evidence type="ECO:0000256" key="7">
    <source>
        <dbReference type="SAM" id="Phobius"/>
    </source>
</evidence>
<evidence type="ECO:0000256" key="3">
    <source>
        <dbReference type="ARBA" id="ARBA00022692"/>
    </source>
</evidence>
<keyword evidence="3 7" id="KW-0812">Transmembrane</keyword>
<evidence type="ECO:0000313" key="9">
    <source>
        <dbReference type="EMBL" id="PEG55160.1"/>
    </source>
</evidence>
<dbReference type="STRING" id="1801.BRW64_15555"/>
<organism evidence="9 11">
    <name type="scientific">Mycolicibacterium diernhoferi</name>
    <dbReference type="NCBI Taxonomy" id="1801"/>
    <lineage>
        <taxon>Bacteria</taxon>
        <taxon>Bacillati</taxon>
        <taxon>Actinomycetota</taxon>
        <taxon>Actinomycetes</taxon>
        <taxon>Mycobacteriales</taxon>
        <taxon>Mycobacteriaceae</taxon>
        <taxon>Mycolicibacterium</taxon>
    </lineage>
</organism>
<dbReference type="Proteomes" id="UP000220340">
    <property type="component" value="Unassembled WGS sequence"/>
</dbReference>
<keyword evidence="5 7" id="KW-0472">Membrane</keyword>
<feature type="transmembrane region" description="Helical" evidence="7">
    <location>
        <begin position="36"/>
        <end position="54"/>
    </location>
</feature>
<evidence type="ECO:0000313" key="11">
    <source>
        <dbReference type="Proteomes" id="UP000220340"/>
    </source>
</evidence>
<feature type="transmembrane region" description="Helical" evidence="7">
    <location>
        <begin position="160"/>
        <end position="181"/>
    </location>
</feature>
<comment type="subcellular location">
    <subcellularLocation>
        <location evidence="1">Cell membrane</location>
        <topology evidence="1">Multi-pass membrane protein</topology>
    </subcellularLocation>
</comment>
<dbReference type="PANTHER" id="PTHR30250">
    <property type="entry name" value="PST FAMILY PREDICTED COLANIC ACID TRANSPORTER"/>
    <property type="match status" value="1"/>
</dbReference>
<feature type="transmembrane region" description="Helical" evidence="7">
    <location>
        <begin position="60"/>
        <end position="84"/>
    </location>
</feature>
<dbReference type="GO" id="GO:0005886">
    <property type="term" value="C:plasma membrane"/>
    <property type="evidence" value="ECO:0007669"/>
    <property type="project" value="UniProtKB-SubCell"/>
</dbReference>
<gene>
    <name evidence="8" type="ORF">BV510_27100</name>
    <name evidence="9" type="ORF">CRI78_08160</name>
</gene>
<comment type="caution">
    <text evidence="9">The sequence shown here is derived from an EMBL/GenBank/DDBJ whole genome shotgun (WGS) entry which is preliminary data.</text>
</comment>
<feature type="transmembrane region" description="Helical" evidence="7">
    <location>
        <begin position="461"/>
        <end position="482"/>
    </location>
</feature>
<evidence type="ECO:0000256" key="4">
    <source>
        <dbReference type="ARBA" id="ARBA00022989"/>
    </source>
</evidence>
<name>A0A1Q4HCG5_9MYCO</name>
<keyword evidence="2" id="KW-1003">Cell membrane</keyword>
<dbReference type="InterPro" id="IPR002797">
    <property type="entry name" value="Polysacc_synth"/>
</dbReference>
<dbReference type="OrthoDB" id="4370367at2"/>
<dbReference type="CDD" id="cd13128">
    <property type="entry name" value="MATE_Wzx_like"/>
    <property type="match status" value="1"/>
</dbReference>
<sequence length="496" mass="52986">MDSHREGAVLQDKPTAPSDHAAAAGRNTLALLLSRLAISVMGWAGTVLIARLLSPTDWGVFSFVFGLLGMMSIITDLGVGRVVLARLLDEDSDPETFASSFVALRAVLGLLGYGIAVGYVVLMGYSGDVIRATAIAGLVVVIATPSNALSVLYQSRMKMVTVATAEALAQLLQLGLTILAATTHPGLLIFILPAIANEIFSGVWKLVGVRRGSVGPRITRRPRLRHWREMLVEAIPLSIGLGMMTLLSKVDVLMLGKLDEFDSVGLYSVAYKFADVMSYAVVAILTPVATLLVAAWPLLHSEFRRHVRTAAITVAVLTSVAALGMWASGREIVALLYGQRFGESADAAWMLLVGAVFAALTQVVLVALISAGRHRVYPWVAFGALLLNIVLNIVLIPHFSYNGAAAATVLTEVLMFVAMWVLAARTLPVDRLLPAGKLALIAVITVAVSAATWALDGQVPWLVNAVCAVVLFLAGAFLTRVLDWRLLTKLRPRKAV</sequence>